<accession>A0A7Z2T196</accession>
<dbReference type="PANTHER" id="PTHR34039">
    <property type="entry name" value="UPF0102 PROTEIN YRAN"/>
    <property type="match status" value="1"/>
</dbReference>
<dbReference type="Proteomes" id="UP000464262">
    <property type="component" value="Chromosome 1"/>
</dbReference>
<evidence type="ECO:0000313" key="4">
    <source>
        <dbReference type="EMBL" id="QIA62511.1"/>
    </source>
</evidence>
<sequence>MGLFSRLKQASPVTLHSNSKKQSGQHYETLAMQHLQRQGLKLVTRNFRAKCGEIDLIMRDNATIVFIEVKYRQHAKYGHAAEAVTATKARRVIKTAQLWLMKNNLSLHSTDIRFDVVALHQQGQQLEWYKSALTDTY</sequence>
<dbReference type="PANTHER" id="PTHR34039:SF1">
    <property type="entry name" value="UPF0102 PROTEIN YRAN"/>
    <property type="match status" value="1"/>
</dbReference>
<evidence type="ECO:0000313" key="5">
    <source>
        <dbReference type="Proteomes" id="UP000464262"/>
    </source>
</evidence>
<dbReference type="RefSeq" id="WP_164647406.1">
    <property type="nucleotide sequence ID" value="NZ_CP047475.1"/>
</dbReference>
<evidence type="ECO:0000256" key="2">
    <source>
        <dbReference type="HAMAP-Rule" id="MF_00048"/>
    </source>
</evidence>
<dbReference type="NCBIfam" id="TIGR00252">
    <property type="entry name" value="YraN family protein"/>
    <property type="match status" value="1"/>
</dbReference>
<dbReference type="AlphaFoldDB" id="A0A7Z2T196"/>
<dbReference type="NCBIfam" id="NF009154">
    <property type="entry name" value="PRK12497.3-3"/>
    <property type="match status" value="1"/>
</dbReference>
<dbReference type="CDD" id="cd20736">
    <property type="entry name" value="PoNe_Nuclease"/>
    <property type="match status" value="1"/>
</dbReference>
<evidence type="ECO:0000256" key="3">
    <source>
        <dbReference type="SAM" id="MobiDB-lite"/>
    </source>
</evidence>
<keyword evidence="5" id="KW-1185">Reference proteome</keyword>
<organism evidence="4 5">
    <name type="scientific">Vibrio astriarenae</name>
    <dbReference type="NCBI Taxonomy" id="1481923"/>
    <lineage>
        <taxon>Bacteria</taxon>
        <taxon>Pseudomonadati</taxon>
        <taxon>Pseudomonadota</taxon>
        <taxon>Gammaproteobacteria</taxon>
        <taxon>Vibrionales</taxon>
        <taxon>Vibrionaceae</taxon>
        <taxon>Vibrio</taxon>
    </lineage>
</organism>
<dbReference type="GO" id="GO:0003676">
    <property type="term" value="F:nucleic acid binding"/>
    <property type="evidence" value="ECO:0007669"/>
    <property type="project" value="InterPro"/>
</dbReference>
<reference evidence="4 5" key="1">
    <citation type="submission" date="2020-01" db="EMBL/GenBank/DDBJ databases">
        <title>Whole genome and functional gene identification of agarase of Vibrio HN897.</title>
        <authorList>
            <person name="Liu Y."/>
            <person name="Zhao Z."/>
        </authorList>
    </citation>
    <scope>NUCLEOTIDE SEQUENCE [LARGE SCALE GENOMIC DNA]</scope>
    <source>
        <strain evidence="4 5">HN897</strain>
    </source>
</reference>
<evidence type="ECO:0000256" key="1">
    <source>
        <dbReference type="ARBA" id="ARBA00006738"/>
    </source>
</evidence>
<dbReference type="InterPro" id="IPR003509">
    <property type="entry name" value="UPF0102_YraN-like"/>
</dbReference>
<dbReference type="HAMAP" id="MF_00048">
    <property type="entry name" value="UPF0102"/>
    <property type="match status" value="1"/>
</dbReference>
<dbReference type="Gene3D" id="3.40.1350.10">
    <property type="match status" value="1"/>
</dbReference>
<dbReference type="NCBIfam" id="NF009150">
    <property type="entry name" value="PRK12497.1-3"/>
    <property type="match status" value="1"/>
</dbReference>
<dbReference type="EMBL" id="CP047475">
    <property type="protein sequence ID" value="QIA62511.1"/>
    <property type="molecule type" value="Genomic_DNA"/>
</dbReference>
<dbReference type="KEGG" id="vas:GT360_02795"/>
<dbReference type="InterPro" id="IPR011335">
    <property type="entry name" value="Restrct_endonuc-II-like"/>
</dbReference>
<dbReference type="SUPFAM" id="SSF52980">
    <property type="entry name" value="Restriction endonuclease-like"/>
    <property type="match status" value="1"/>
</dbReference>
<name>A0A7Z2T196_9VIBR</name>
<protein>
    <recommendedName>
        <fullName evidence="2">UPF0102 protein GT360_02795</fullName>
    </recommendedName>
</protein>
<dbReference type="Pfam" id="PF02021">
    <property type="entry name" value="UPF0102"/>
    <property type="match status" value="1"/>
</dbReference>
<comment type="similarity">
    <text evidence="1 2">Belongs to the UPF0102 family.</text>
</comment>
<feature type="compositionally biased region" description="Polar residues" evidence="3">
    <location>
        <begin position="11"/>
        <end position="22"/>
    </location>
</feature>
<proteinExistence type="inferred from homology"/>
<feature type="region of interest" description="Disordered" evidence="3">
    <location>
        <begin position="1"/>
        <end position="22"/>
    </location>
</feature>
<dbReference type="InterPro" id="IPR011856">
    <property type="entry name" value="tRNA_endonuc-like_dom_sf"/>
</dbReference>
<gene>
    <name evidence="4" type="ORF">GT360_02795</name>
</gene>